<feature type="compositionally biased region" description="Basic and acidic residues" evidence="1">
    <location>
        <begin position="144"/>
        <end position="163"/>
    </location>
</feature>
<dbReference type="Proteomes" id="UP001607302">
    <property type="component" value="Unassembled WGS sequence"/>
</dbReference>
<dbReference type="EMBL" id="JAUDFV010000141">
    <property type="protein sequence ID" value="KAL2722552.1"/>
    <property type="molecule type" value="Genomic_DNA"/>
</dbReference>
<evidence type="ECO:0000256" key="1">
    <source>
        <dbReference type="SAM" id="MobiDB-lite"/>
    </source>
</evidence>
<dbReference type="AlphaFoldDB" id="A0ABD2APL1"/>
<feature type="region of interest" description="Disordered" evidence="1">
    <location>
        <begin position="23"/>
        <end position="47"/>
    </location>
</feature>
<comment type="caution">
    <text evidence="2">The sequence shown here is derived from an EMBL/GenBank/DDBJ whole genome shotgun (WGS) entry which is preliminary data.</text>
</comment>
<feature type="region of interest" description="Disordered" evidence="1">
    <location>
        <begin position="124"/>
        <end position="166"/>
    </location>
</feature>
<accession>A0ABD2APL1</accession>
<evidence type="ECO:0000313" key="2">
    <source>
        <dbReference type="EMBL" id="KAL2722552.1"/>
    </source>
</evidence>
<protein>
    <submittedName>
        <fullName evidence="2">Uncharacterized protein</fullName>
    </submittedName>
</protein>
<proteinExistence type="predicted"/>
<sequence>MQEAGSSTRVSFHVRLLKRQRRIPEAVINGKGEPAEKPRTRRWTPSCSFDPHHRSFELLRTPPRSHLLPIRRFGSPGYAGRDTVRPSAEDEKEDYHNDDEDEDDDDVDVECLERVLLMVVRSCDGGDASGGGGGGKVSKRHRLRYNDDMEKEKEREAPREGLIRRVNRQPFPTLALADT</sequence>
<keyword evidence="3" id="KW-1185">Reference proteome</keyword>
<evidence type="ECO:0000313" key="3">
    <source>
        <dbReference type="Proteomes" id="UP001607302"/>
    </source>
</evidence>
<feature type="compositionally biased region" description="Gly residues" evidence="1">
    <location>
        <begin position="127"/>
        <end position="136"/>
    </location>
</feature>
<feature type="compositionally biased region" description="Basic and acidic residues" evidence="1">
    <location>
        <begin position="82"/>
        <end position="95"/>
    </location>
</feature>
<feature type="compositionally biased region" description="Acidic residues" evidence="1">
    <location>
        <begin position="96"/>
        <end position="105"/>
    </location>
</feature>
<gene>
    <name evidence="2" type="ORF">V1478_009415</name>
</gene>
<organism evidence="2 3">
    <name type="scientific">Vespula squamosa</name>
    <name type="common">Southern yellow jacket</name>
    <name type="synonym">Wasp</name>
    <dbReference type="NCBI Taxonomy" id="30214"/>
    <lineage>
        <taxon>Eukaryota</taxon>
        <taxon>Metazoa</taxon>
        <taxon>Ecdysozoa</taxon>
        <taxon>Arthropoda</taxon>
        <taxon>Hexapoda</taxon>
        <taxon>Insecta</taxon>
        <taxon>Pterygota</taxon>
        <taxon>Neoptera</taxon>
        <taxon>Endopterygota</taxon>
        <taxon>Hymenoptera</taxon>
        <taxon>Apocrita</taxon>
        <taxon>Aculeata</taxon>
        <taxon>Vespoidea</taxon>
        <taxon>Vespidae</taxon>
        <taxon>Vespinae</taxon>
        <taxon>Vespula</taxon>
    </lineage>
</organism>
<feature type="region of interest" description="Disordered" evidence="1">
    <location>
        <begin position="67"/>
        <end position="105"/>
    </location>
</feature>
<reference evidence="2 3" key="1">
    <citation type="journal article" date="2024" name="Ann. Entomol. Soc. Am.">
        <title>Genomic analyses of the southern and eastern yellowjacket wasps (Hymenoptera: Vespidae) reveal evolutionary signatures of social life.</title>
        <authorList>
            <person name="Catto M.A."/>
            <person name="Caine P.B."/>
            <person name="Orr S.E."/>
            <person name="Hunt B.G."/>
            <person name="Goodisman M.A.D."/>
        </authorList>
    </citation>
    <scope>NUCLEOTIDE SEQUENCE [LARGE SCALE GENOMIC DNA]</scope>
    <source>
        <strain evidence="2">233</strain>
        <tissue evidence="2">Head and thorax</tissue>
    </source>
</reference>
<name>A0ABD2APL1_VESSQ</name>